<organism evidence="2 3">
    <name type="scientific">Algimonas porphyrae</name>
    <dbReference type="NCBI Taxonomy" id="1128113"/>
    <lineage>
        <taxon>Bacteria</taxon>
        <taxon>Pseudomonadati</taxon>
        <taxon>Pseudomonadota</taxon>
        <taxon>Alphaproteobacteria</taxon>
        <taxon>Maricaulales</taxon>
        <taxon>Robiginitomaculaceae</taxon>
        <taxon>Algimonas</taxon>
    </lineage>
</organism>
<dbReference type="InterPro" id="IPR023550">
    <property type="entry name" value="PKHD_hydroxylase"/>
</dbReference>
<dbReference type="EMBL" id="BSNJ01000001">
    <property type="protein sequence ID" value="GLQ19462.1"/>
    <property type="molecule type" value="Genomic_DNA"/>
</dbReference>
<evidence type="ECO:0000313" key="2">
    <source>
        <dbReference type="EMBL" id="GLQ19462.1"/>
    </source>
</evidence>
<protein>
    <recommendedName>
        <fullName evidence="1">Fe2OG dioxygenase domain-containing protein</fullName>
    </recommendedName>
</protein>
<evidence type="ECO:0000259" key="1">
    <source>
        <dbReference type="PROSITE" id="PS51471"/>
    </source>
</evidence>
<name>A0ABQ5UZQ7_9PROT</name>
<dbReference type="PANTHER" id="PTHR41536:SF1">
    <property type="entry name" value="PKHD-TYPE HYDROXYLASE YBIX"/>
    <property type="match status" value="1"/>
</dbReference>
<reference evidence="2" key="1">
    <citation type="journal article" date="2014" name="Int. J. Syst. Evol. Microbiol.">
        <title>Complete genome of a new Firmicutes species belonging to the dominant human colonic microbiota ('Ruminococcus bicirculans') reveals two chromosomes and a selective capacity to utilize plant glucans.</title>
        <authorList>
            <consortium name="NISC Comparative Sequencing Program"/>
            <person name="Wegmann U."/>
            <person name="Louis P."/>
            <person name="Goesmann A."/>
            <person name="Henrissat B."/>
            <person name="Duncan S.H."/>
            <person name="Flint H.J."/>
        </authorList>
    </citation>
    <scope>NUCLEOTIDE SEQUENCE</scope>
    <source>
        <strain evidence="2">NBRC 108216</strain>
    </source>
</reference>
<dbReference type="Gene3D" id="2.60.120.620">
    <property type="entry name" value="q2cbj1_9rhob like domain"/>
    <property type="match status" value="1"/>
</dbReference>
<gene>
    <name evidence="2" type="ORF">GCM10007854_04170</name>
</gene>
<dbReference type="Pfam" id="PF13640">
    <property type="entry name" value="2OG-FeII_Oxy_3"/>
    <property type="match status" value="1"/>
</dbReference>
<sequence length="122" mass="13506">MDYGESALRTDLSYTLFLSDPETYDGGELVIERAEGVRHVKPKAGTLILYPSTHLHAVRAVTGGSHLAAVGWIESRVKTVSRREILFDLENLATSLSQTYDAQSVERLTLAKVIANLKRDFS</sequence>
<dbReference type="PROSITE" id="PS51471">
    <property type="entry name" value="FE2OG_OXY"/>
    <property type="match status" value="1"/>
</dbReference>
<dbReference type="InterPro" id="IPR005123">
    <property type="entry name" value="Oxoglu/Fe-dep_dioxygenase_dom"/>
</dbReference>
<comment type="caution">
    <text evidence="2">The sequence shown here is derived from an EMBL/GenBank/DDBJ whole genome shotgun (WGS) entry which is preliminary data.</text>
</comment>
<dbReference type="InterPro" id="IPR044862">
    <property type="entry name" value="Pro_4_hyd_alph_FE2OG_OXY"/>
</dbReference>
<evidence type="ECO:0000313" key="3">
    <source>
        <dbReference type="Proteomes" id="UP001161390"/>
    </source>
</evidence>
<keyword evidence="3" id="KW-1185">Reference proteome</keyword>
<feature type="domain" description="Fe2OG dioxygenase" evidence="1">
    <location>
        <begin position="1"/>
        <end position="75"/>
    </location>
</feature>
<reference evidence="2" key="2">
    <citation type="submission" date="2023-01" db="EMBL/GenBank/DDBJ databases">
        <title>Draft genome sequence of Algimonas porphyrae strain NBRC 108216.</title>
        <authorList>
            <person name="Sun Q."/>
            <person name="Mori K."/>
        </authorList>
    </citation>
    <scope>NUCLEOTIDE SEQUENCE</scope>
    <source>
        <strain evidence="2">NBRC 108216</strain>
    </source>
</reference>
<dbReference type="PANTHER" id="PTHR41536">
    <property type="entry name" value="PKHD-TYPE HYDROXYLASE YBIX"/>
    <property type="match status" value="1"/>
</dbReference>
<proteinExistence type="predicted"/>
<accession>A0ABQ5UZQ7</accession>
<dbReference type="Proteomes" id="UP001161390">
    <property type="component" value="Unassembled WGS sequence"/>
</dbReference>